<evidence type="ECO:0000256" key="2">
    <source>
        <dbReference type="SAM" id="Phobius"/>
    </source>
</evidence>
<dbReference type="RefSeq" id="WP_139918573.1">
    <property type="nucleotide sequence ID" value="NZ_CBCSLE010000085.1"/>
</dbReference>
<protein>
    <submittedName>
        <fullName evidence="3">Uncharacterized protein</fullName>
    </submittedName>
</protein>
<feature type="transmembrane region" description="Helical" evidence="2">
    <location>
        <begin position="255"/>
        <end position="275"/>
    </location>
</feature>
<organism evidence="3 4">
    <name type="scientific">Corallococcus exiguus</name>
    <dbReference type="NCBI Taxonomy" id="83462"/>
    <lineage>
        <taxon>Bacteria</taxon>
        <taxon>Pseudomonadati</taxon>
        <taxon>Myxococcota</taxon>
        <taxon>Myxococcia</taxon>
        <taxon>Myxococcales</taxon>
        <taxon>Cystobacterineae</taxon>
        <taxon>Myxococcaceae</taxon>
        <taxon>Corallococcus</taxon>
    </lineage>
</organism>
<evidence type="ECO:0000313" key="3">
    <source>
        <dbReference type="EMBL" id="NBC46298.1"/>
    </source>
</evidence>
<keyword evidence="2" id="KW-0812">Transmembrane</keyword>
<dbReference type="Proteomes" id="UP000537825">
    <property type="component" value="Unassembled WGS sequence"/>
</dbReference>
<keyword evidence="4" id="KW-1185">Reference proteome</keyword>
<feature type="compositionally biased region" description="Low complexity" evidence="1">
    <location>
        <begin position="178"/>
        <end position="192"/>
    </location>
</feature>
<comment type="caution">
    <text evidence="3">The sequence shown here is derived from an EMBL/GenBank/DDBJ whole genome shotgun (WGS) entry which is preliminary data.</text>
</comment>
<proteinExistence type="predicted"/>
<keyword evidence="2" id="KW-0472">Membrane</keyword>
<gene>
    <name evidence="3" type="ORF">GTZ93_41585</name>
</gene>
<reference evidence="3 4" key="1">
    <citation type="submission" date="2020-01" db="EMBL/GenBank/DDBJ databases">
        <title>The draft genome sequence of Corallococcus exiguus DSM 14696.</title>
        <authorList>
            <person name="Zhang X."/>
            <person name="Zhu H."/>
        </authorList>
    </citation>
    <scope>NUCLEOTIDE SEQUENCE [LARGE SCALE GENOMIC DNA]</scope>
    <source>
        <strain evidence="3 4">DSM 14696</strain>
    </source>
</reference>
<evidence type="ECO:0000256" key="1">
    <source>
        <dbReference type="SAM" id="MobiDB-lite"/>
    </source>
</evidence>
<dbReference type="AlphaFoldDB" id="A0A7X4YJ58"/>
<feature type="region of interest" description="Disordered" evidence="1">
    <location>
        <begin position="146"/>
        <end position="192"/>
    </location>
</feature>
<accession>A0A7X4YJ58</accession>
<dbReference type="EMBL" id="JAAAPK010000020">
    <property type="protein sequence ID" value="NBC46298.1"/>
    <property type="molecule type" value="Genomic_DNA"/>
</dbReference>
<evidence type="ECO:0000313" key="4">
    <source>
        <dbReference type="Proteomes" id="UP000537825"/>
    </source>
</evidence>
<name>A0A7X4YJ58_9BACT</name>
<keyword evidence="2" id="KW-1133">Transmembrane helix</keyword>
<feature type="transmembrane region" description="Helical" evidence="2">
    <location>
        <begin position="199"/>
        <end position="219"/>
    </location>
</feature>
<feature type="compositionally biased region" description="Low complexity" evidence="1">
    <location>
        <begin position="161"/>
        <end position="171"/>
    </location>
</feature>
<sequence>MRPSTHGKAGAVSSSIPWRRGTCVWGLLLWLSLIPGVARADVSPDARICAESIYLLLEDLEYERALDQVARCKEASNGPEDEVVLSLYQGVILAELSGRLSDAEAAFKAALGMNPEAELPLTASPKVKRHFEAVRKRVLKEFATRGAAREPLKQESPPEAPEAQAPREPLPVVTTGLPESSSSPVREVSGSRSSLRDRALIPAVAGGTFVVAAGVFWGVAEGRKSKLDGVAKDIHSEADARNVAHSARRLQTASVGLLVAGLVGLGASTGMYLLGSPKKPVPVQLGLDGTSVFVSGRWP</sequence>